<organism evidence="2 3">
    <name type="scientific">Saprolegnia diclina (strain VS20)</name>
    <dbReference type="NCBI Taxonomy" id="1156394"/>
    <lineage>
        <taxon>Eukaryota</taxon>
        <taxon>Sar</taxon>
        <taxon>Stramenopiles</taxon>
        <taxon>Oomycota</taxon>
        <taxon>Saprolegniomycetes</taxon>
        <taxon>Saprolegniales</taxon>
        <taxon>Saprolegniaceae</taxon>
        <taxon>Saprolegnia</taxon>
    </lineage>
</organism>
<protein>
    <recommendedName>
        <fullName evidence="4">START domain-containing protein</fullName>
    </recommendedName>
</protein>
<dbReference type="InParanoid" id="T0PRQ9"/>
<accession>T0PRQ9</accession>
<feature type="compositionally biased region" description="Low complexity" evidence="1">
    <location>
        <begin position="40"/>
        <end position="51"/>
    </location>
</feature>
<evidence type="ECO:0000256" key="1">
    <source>
        <dbReference type="SAM" id="MobiDB-lite"/>
    </source>
</evidence>
<dbReference type="Proteomes" id="UP000030762">
    <property type="component" value="Unassembled WGS sequence"/>
</dbReference>
<evidence type="ECO:0000313" key="2">
    <source>
        <dbReference type="EMBL" id="EQC28179.1"/>
    </source>
</evidence>
<sequence>MADCVMPTVFPDEDEATCMAHISAFLATTSDFGLDASALPTSTHDTPSSPSCDEPLLPSKKRSRPKHEIEHLHATHAELERQLQLLQLLRPPSKALGPWQARAIHQAEAAQRSLHENSRLKDLVAEKRKLLDAVERILTKRPRFALTEPSHDEKMEQRLQLQLDQMDSEWIRRRLYDATPSTRETTIERSAKDGAIVSFGSVAKLVAPLDFESMGELLWAHKASYLGPSCRVQRAAHKNLAYTRELVHIADFSLPALETQDCFRRFVEPDRIVILWRSLSDDEDIALPAAGHLIGHRWGWLEIERKNTWETTVRCSMTTQIPSLPATEPISAASAWSERLMQWSLANKEAVGNIIQAAVMERRQQLGLTTHAAIFQDLKELPIVHREELF</sequence>
<dbReference type="GeneID" id="19954731"/>
<dbReference type="eggNOG" id="ENOG502SY37">
    <property type="taxonomic scope" value="Eukaryota"/>
</dbReference>
<dbReference type="OrthoDB" id="64619at2759"/>
<dbReference type="RefSeq" id="XP_008618328.1">
    <property type="nucleotide sequence ID" value="XM_008620106.1"/>
</dbReference>
<dbReference type="VEuPathDB" id="FungiDB:SDRG_14004"/>
<reference evidence="2 3" key="1">
    <citation type="submission" date="2012-04" db="EMBL/GenBank/DDBJ databases">
        <title>The Genome Sequence of Saprolegnia declina VS20.</title>
        <authorList>
            <consortium name="The Broad Institute Genome Sequencing Platform"/>
            <person name="Russ C."/>
            <person name="Nusbaum C."/>
            <person name="Tyler B."/>
            <person name="van West P."/>
            <person name="Dieguez-Uribeondo J."/>
            <person name="de Bruijn I."/>
            <person name="Tripathy S."/>
            <person name="Jiang R."/>
            <person name="Young S.K."/>
            <person name="Zeng Q."/>
            <person name="Gargeya S."/>
            <person name="Fitzgerald M."/>
            <person name="Haas B."/>
            <person name="Abouelleil A."/>
            <person name="Alvarado L."/>
            <person name="Arachchi H.M."/>
            <person name="Berlin A."/>
            <person name="Chapman S.B."/>
            <person name="Goldberg J."/>
            <person name="Griggs A."/>
            <person name="Gujja S."/>
            <person name="Hansen M."/>
            <person name="Howarth C."/>
            <person name="Imamovic A."/>
            <person name="Larimer J."/>
            <person name="McCowen C."/>
            <person name="Montmayeur A."/>
            <person name="Murphy C."/>
            <person name="Neiman D."/>
            <person name="Pearson M."/>
            <person name="Priest M."/>
            <person name="Roberts A."/>
            <person name="Saif S."/>
            <person name="Shea T."/>
            <person name="Sisk P."/>
            <person name="Sykes S."/>
            <person name="Wortman J."/>
            <person name="Nusbaum C."/>
            <person name="Birren B."/>
        </authorList>
    </citation>
    <scope>NUCLEOTIDE SEQUENCE [LARGE SCALE GENOMIC DNA]</scope>
    <source>
        <strain evidence="2 3">VS20</strain>
    </source>
</reference>
<dbReference type="EMBL" id="JH767197">
    <property type="protein sequence ID" value="EQC28179.1"/>
    <property type="molecule type" value="Genomic_DNA"/>
</dbReference>
<proteinExistence type="predicted"/>
<name>T0PRQ9_SAPDV</name>
<evidence type="ECO:0008006" key="4">
    <source>
        <dbReference type="Google" id="ProtNLM"/>
    </source>
</evidence>
<evidence type="ECO:0000313" key="3">
    <source>
        <dbReference type="Proteomes" id="UP000030762"/>
    </source>
</evidence>
<gene>
    <name evidence="2" type="ORF">SDRG_14004</name>
</gene>
<keyword evidence="3" id="KW-1185">Reference proteome</keyword>
<dbReference type="AlphaFoldDB" id="T0PRQ9"/>
<feature type="region of interest" description="Disordered" evidence="1">
    <location>
        <begin position="38"/>
        <end position="67"/>
    </location>
</feature>